<dbReference type="SUPFAM" id="SSF57802">
    <property type="entry name" value="Rubredoxin-like"/>
    <property type="match status" value="2"/>
</dbReference>
<sequence>MKYICQICGYVYDEEAEGVPFSSLPDDWTCPMCRAPKSMFKAEDEKKPENTEQREIIEDDLESLSPGVLAALFSNLARGSEKQYKEKDAELFRKIAEYFTASSPDAEDADIELLKKLNDDTASSLYPAAKKVAGDDKDRGALRACTWGEKVERIIQAVIAEYENKGESMLDDAEIWVCSICGFVYIGKTPPSICPVCKVPDWKFEMIS</sequence>
<dbReference type="EMBL" id="JADIMF010000080">
    <property type="protein sequence ID" value="MBO8469170.1"/>
    <property type="molecule type" value="Genomic_DNA"/>
</dbReference>
<dbReference type="InterPro" id="IPR024934">
    <property type="entry name" value="Rubredoxin-like_dom"/>
</dbReference>
<keyword evidence="4" id="KW-0408">Iron</keyword>
<evidence type="ECO:0000256" key="3">
    <source>
        <dbReference type="ARBA" id="ARBA00022982"/>
    </source>
</evidence>
<evidence type="ECO:0000256" key="1">
    <source>
        <dbReference type="ARBA" id="ARBA00022448"/>
    </source>
</evidence>
<keyword evidence="2" id="KW-0479">Metal-binding</keyword>
<dbReference type="CDD" id="cd00730">
    <property type="entry name" value="rubredoxin"/>
    <property type="match status" value="1"/>
</dbReference>
<feature type="domain" description="Rubredoxin-like" evidence="5">
    <location>
        <begin position="2"/>
        <end position="43"/>
    </location>
</feature>
<dbReference type="Proteomes" id="UP000810292">
    <property type="component" value="Unassembled WGS sequence"/>
</dbReference>
<dbReference type="PANTHER" id="PTHR48136">
    <property type="entry name" value="RUBREDOXIN-LIKE SUPERFAMILY PROTEIN"/>
    <property type="match status" value="1"/>
</dbReference>
<evidence type="ECO:0000256" key="2">
    <source>
        <dbReference type="ARBA" id="ARBA00022723"/>
    </source>
</evidence>
<dbReference type="GO" id="GO:0005506">
    <property type="term" value="F:iron ion binding"/>
    <property type="evidence" value="ECO:0007669"/>
    <property type="project" value="InterPro"/>
</dbReference>
<feature type="domain" description="Rubredoxin-like" evidence="5">
    <location>
        <begin position="173"/>
        <end position="207"/>
    </location>
</feature>
<gene>
    <name evidence="6" type="ORF">IAA72_05240</name>
</gene>
<dbReference type="Pfam" id="PF00301">
    <property type="entry name" value="Rubredoxin"/>
    <property type="match status" value="1"/>
</dbReference>
<dbReference type="PROSITE" id="PS50903">
    <property type="entry name" value="RUBREDOXIN_LIKE"/>
    <property type="match status" value="2"/>
</dbReference>
<proteinExistence type="predicted"/>
<dbReference type="InterPro" id="IPR024935">
    <property type="entry name" value="Rubredoxin_dom"/>
</dbReference>
<keyword evidence="1" id="KW-0813">Transport</keyword>
<protein>
    <submittedName>
        <fullName evidence="6">Rubredoxin</fullName>
    </submittedName>
</protein>
<dbReference type="AlphaFoldDB" id="A0A9D9IB93"/>
<reference evidence="6" key="1">
    <citation type="submission" date="2020-10" db="EMBL/GenBank/DDBJ databases">
        <authorList>
            <person name="Gilroy R."/>
        </authorList>
    </citation>
    <scope>NUCLEOTIDE SEQUENCE</scope>
    <source>
        <strain evidence="6">14700</strain>
    </source>
</reference>
<evidence type="ECO:0000256" key="4">
    <source>
        <dbReference type="ARBA" id="ARBA00023004"/>
    </source>
</evidence>
<reference evidence="6" key="2">
    <citation type="journal article" date="2021" name="PeerJ">
        <title>Extensive microbial diversity within the chicken gut microbiome revealed by metagenomics and culture.</title>
        <authorList>
            <person name="Gilroy R."/>
            <person name="Ravi A."/>
            <person name="Getino M."/>
            <person name="Pursley I."/>
            <person name="Horton D.L."/>
            <person name="Alikhan N.F."/>
            <person name="Baker D."/>
            <person name="Gharbi K."/>
            <person name="Hall N."/>
            <person name="Watson M."/>
            <person name="Adriaenssens E.M."/>
            <person name="Foster-Nyarko E."/>
            <person name="Jarju S."/>
            <person name="Secka A."/>
            <person name="Antonio M."/>
            <person name="Oren A."/>
            <person name="Chaudhuri R.R."/>
            <person name="La Ragione R."/>
            <person name="Hildebrand F."/>
            <person name="Pallen M.J."/>
        </authorList>
    </citation>
    <scope>NUCLEOTIDE SEQUENCE</scope>
    <source>
        <strain evidence="6">14700</strain>
    </source>
</reference>
<dbReference type="Pfam" id="PF21349">
    <property type="entry name" value="RUBY_RBDX"/>
    <property type="match status" value="1"/>
</dbReference>
<dbReference type="Gene3D" id="2.20.28.10">
    <property type="match status" value="2"/>
</dbReference>
<name>A0A9D9IB93_9SPIO</name>
<dbReference type="PANTHER" id="PTHR48136:SF1">
    <property type="entry name" value="RUBREDOXIN-LIKE SUPERFAMILY PROTEIN"/>
    <property type="match status" value="1"/>
</dbReference>
<organism evidence="6 7">
    <name type="scientific">Candidatus Ornithospirochaeta stercoravium</name>
    <dbReference type="NCBI Taxonomy" id="2840897"/>
    <lineage>
        <taxon>Bacteria</taxon>
        <taxon>Pseudomonadati</taxon>
        <taxon>Spirochaetota</taxon>
        <taxon>Spirochaetia</taxon>
        <taxon>Spirochaetales</taxon>
        <taxon>Spirochaetaceae</taxon>
        <taxon>Spirochaetaceae incertae sedis</taxon>
        <taxon>Candidatus Ornithospirochaeta</taxon>
    </lineage>
</organism>
<dbReference type="InterPro" id="IPR048574">
    <property type="entry name" value="RUBY_RBDX"/>
</dbReference>
<evidence type="ECO:0000259" key="5">
    <source>
        <dbReference type="PROSITE" id="PS50903"/>
    </source>
</evidence>
<comment type="caution">
    <text evidence="6">The sequence shown here is derived from an EMBL/GenBank/DDBJ whole genome shotgun (WGS) entry which is preliminary data.</text>
</comment>
<keyword evidence="3" id="KW-0249">Electron transport</keyword>
<evidence type="ECO:0000313" key="6">
    <source>
        <dbReference type="EMBL" id="MBO8469170.1"/>
    </source>
</evidence>
<evidence type="ECO:0000313" key="7">
    <source>
        <dbReference type="Proteomes" id="UP000810292"/>
    </source>
</evidence>
<accession>A0A9D9IB93</accession>